<dbReference type="InterPro" id="IPR001610">
    <property type="entry name" value="PAC"/>
</dbReference>
<keyword evidence="3" id="KW-0175">Coiled coil</keyword>
<dbReference type="Pfam" id="PF01590">
    <property type="entry name" value="GAF"/>
    <property type="match status" value="1"/>
</dbReference>
<dbReference type="Pfam" id="PF04967">
    <property type="entry name" value="HTH_10"/>
    <property type="match status" value="1"/>
</dbReference>
<dbReference type="PROSITE" id="PS50113">
    <property type="entry name" value="PAC"/>
    <property type="match status" value="2"/>
</dbReference>
<dbReference type="PANTHER" id="PTHR34236:SF1">
    <property type="entry name" value="DIMETHYL SULFOXIDE REDUCTASE TRANSCRIPTIONAL ACTIVATOR"/>
    <property type="match status" value="1"/>
</dbReference>
<protein>
    <submittedName>
        <fullName evidence="7">Putative PAS/PAC sensor protein</fullName>
    </submittedName>
</protein>
<dbReference type="SMART" id="SM00091">
    <property type="entry name" value="PAS"/>
    <property type="match status" value="3"/>
</dbReference>
<dbReference type="PROSITE" id="PS50112">
    <property type="entry name" value="PAS"/>
    <property type="match status" value="3"/>
</dbReference>
<evidence type="ECO:0000259" key="6">
    <source>
        <dbReference type="PROSITE" id="PS50113"/>
    </source>
</evidence>
<dbReference type="InterPro" id="IPR000700">
    <property type="entry name" value="PAS-assoc_C"/>
</dbReference>
<dbReference type="Proteomes" id="UP000011612">
    <property type="component" value="Unassembled WGS sequence"/>
</dbReference>
<evidence type="ECO:0000256" key="1">
    <source>
        <dbReference type="ARBA" id="ARBA00023015"/>
    </source>
</evidence>
<accession>M0HUJ8</accession>
<feature type="domain" description="PAS" evidence="5">
    <location>
        <begin position="509"/>
        <end position="553"/>
    </location>
</feature>
<dbReference type="AlphaFoldDB" id="M0HUJ8"/>
<evidence type="ECO:0000313" key="7">
    <source>
        <dbReference type="EMBL" id="ELZ87357.1"/>
    </source>
</evidence>
<keyword evidence="2" id="KW-0804">Transcription</keyword>
<dbReference type="Pfam" id="PF08448">
    <property type="entry name" value="PAS_4"/>
    <property type="match status" value="2"/>
</dbReference>
<keyword evidence="8" id="KW-1185">Reference proteome</keyword>
<dbReference type="InterPro" id="IPR031803">
    <property type="entry name" value="BAT_GAF/HTH-assoc"/>
</dbReference>
<reference evidence="7 8" key="1">
    <citation type="journal article" date="2014" name="PLoS Genet.">
        <title>Phylogenetically driven sequencing of extremely halophilic archaea reveals strategies for static and dynamic osmo-response.</title>
        <authorList>
            <person name="Becker E.A."/>
            <person name="Seitzer P.M."/>
            <person name="Tritt A."/>
            <person name="Larsen D."/>
            <person name="Krusor M."/>
            <person name="Yao A.I."/>
            <person name="Wu D."/>
            <person name="Madern D."/>
            <person name="Eisen J.A."/>
            <person name="Darling A.E."/>
            <person name="Facciotti M.T."/>
        </authorList>
    </citation>
    <scope>NUCLEOTIDE SEQUENCE [LARGE SCALE GENOMIC DNA]</scope>
    <source>
        <strain evidence="7 8">ATCC BAA-1513</strain>
    </source>
</reference>
<evidence type="ECO:0000259" key="5">
    <source>
        <dbReference type="PROSITE" id="PS50112"/>
    </source>
</evidence>
<dbReference type="InterPro" id="IPR007050">
    <property type="entry name" value="HTH_bacterioopsin"/>
</dbReference>
<evidence type="ECO:0000256" key="2">
    <source>
        <dbReference type="ARBA" id="ARBA00023163"/>
    </source>
</evidence>
<keyword evidence="1" id="KW-0805">Transcription regulation</keyword>
<comment type="caution">
    <text evidence="7">The sequence shown here is derived from an EMBL/GenBank/DDBJ whole genome shotgun (WGS) entry which is preliminary data.</text>
</comment>
<dbReference type="Pfam" id="PF13426">
    <property type="entry name" value="PAS_9"/>
    <property type="match status" value="1"/>
</dbReference>
<dbReference type="InterPro" id="IPR013656">
    <property type="entry name" value="PAS_4"/>
</dbReference>
<proteinExistence type="predicted"/>
<dbReference type="OrthoDB" id="234125at2157"/>
<evidence type="ECO:0000256" key="3">
    <source>
        <dbReference type="SAM" id="Coils"/>
    </source>
</evidence>
<dbReference type="NCBIfam" id="TIGR00229">
    <property type="entry name" value="sensory_box"/>
    <property type="match status" value="3"/>
</dbReference>
<name>M0HUJ8_HALEO</name>
<dbReference type="PATRIC" id="fig|1230453.4.peg.629"/>
<dbReference type="Gene3D" id="3.30.450.40">
    <property type="match status" value="2"/>
</dbReference>
<feature type="region of interest" description="Disordered" evidence="4">
    <location>
        <begin position="734"/>
        <end position="774"/>
    </location>
</feature>
<dbReference type="Gene3D" id="3.30.450.20">
    <property type="entry name" value="PAS domain"/>
    <property type="match status" value="3"/>
</dbReference>
<evidence type="ECO:0000313" key="8">
    <source>
        <dbReference type="Proteomes" id="UP000011612"/>
    </source>
</evidence>
<dbReference type="EMBL" id="AOLK01000011">
    <property type="protein sequence ID" value="ELZ87357.1"/>
    <property type="molecule type" value="Genomic_DNA"/>
</dbReference>
<dbReference type="InterPro" id="IPR029016">
    <property type="entry name" value="GAF-like_dom_sf"/>
</dbReference>
<dbReference type="InterPro" id="IPR000014">
    <property type="entry name" value="PAS"/>
</dbReference>
<feature type="domain" description="PAS" evidence="5">
    <location>
        <begin position="94"/>
        <end position="152"/>
    </location>
</feature>
<dbReference type="STRING" id="1230453.C453_03364"/>
<feature type="coiled-coil region" evidence="3">
    <location>
        <begin position="209"/>
        <end position="236"/>
    </location>
</feature>
<feature type="domain" description="PAS" evidence="5">
    <location>
        <begin position="226"/>
        <end position="296"/>
    </location>
</feature>
<dbReference type="CDD" id="cd00130">
    <property type="entry name" value="PAS"/>
    <property type="match status" value="3"/>
</dbReference>
<dbReference type="SMART" id="SM00086">
    <property type="entry name" value="PAC"/>
    <property type="match status" value="2"/>
</dbReference>
<feature type="compositionally biased region" description="Basic and acidic residues" evidence="4">
    <location>
        <begin position="743"/>
        <end position="760"/>
    </location>
</feature>
<dbReference type="SMART" id="SM00065">
    <property type="entry name" value="GAF"/>
    <property type="match status" value="1"/>
</dbReference>
<dbReference type="InterPro" id="IPR003018">
    <property type="entry name" value="GAF"/>
</dbReference>
<gene>
    <name evidence="7" type="ORF">C453_03364</name>
</gene>
<dbReference type="InterPro" id="IPR035965">
    <property type="entry name" value="PAS-like_dom_sf"/>
</dbReference>
<organism evidence="7 8">
    <name type="scientific">Haloferax elongans ATCC BAA-1513</name>
    <dbReference type="NCBI Taxonomy" id="1230453"/>
    <lineage>
        <taxon>Archaea</taxon>
        <taxon>Methanobacteriati</taxon>
        <taxon>Methanobacteriota</taxon>
        <taxon>Stenosarchaea group</taxon>
        <taxon>Halobacteria</taxon>
        <taxon>Halobacteriales</taxon>
        <taxon>Haloferacaceae</taxon>
        <taxon>Haloferax</taxon>
    </lineage>
</organism>
<dbReference type="SUPFAM" id="SSF55785">
    <property type="entry name" value="PYP-like sensor domain (PAS domain)"/>
    <property type="match status" value="3"/>
</dbReference>
<dbReference type="PANTHER" id="PTHR34236">
    <property type="entry name" value="DIMETHYL SULFOXIDE REDUCTASE TRANSCRIPTIONAL ACTIVATOR"/>
    <property type="match status" value="1"/>
</dbReference>
<feature type="domain" description="PAC" evidence="6">
    <location>
        <begin position="582"/>
        <end position="641"/>
    </location>
</feature>
<dbReference type="Pfam" id="PF15915">
    <property type="entry name" value="BAT"/>
    <property type="match status" value="1"/>
</dbReference>
<feature type="domain" description="PAC" evidence="6">
    <location>
        <begin position="169"/>
        <end position="221"/>
    </location>
</feature>
<sequence>MVGGGSGEWVSETIAVFEGTEEVGEPLTTREVTERLDCTRRAAYDRLHSLVERGVLNTKKVGARGRIWWQVTSPTSAETFETMRAEASVPPLRTGLQFESLVDAVSEYAIFVLDDAGRVVTWNQGVERIKGYEADEIIGTHFSVFYPPADREAGVPQRNLTDAARESSIQDEGWRVRKDESQFRAQVTLTAITDDTGAVWGYVKVIRDMTRQYRHKQRLTKQRDGLEQELDDVFERVDDGFLAVDDEYRLVYVNERAEDLLETPAGKHLGEPVWSTVEALDETTVQECLERVFEAQEPATCESYVDGLDTWLETSIHPSEAGVSVYFRDVTARREHERELQARVRQQEVVTELGWFALENSDVDDLMDHAATLVSETLDTDYTKVLELDANGDELLLRQGFGWDDGIVGNATVSAVDDDSQAAHTLRTEEPIVVEDLGSERRFTGPELLTSHGVASGISTIIGSADGPWGILGTHDTERKTFTEHDINFVQSVAHILTAAIDRHEYERALEQYETIIETIDDGVYVLDETYHFAMVNQSYREMMGYDADALLGSHCSVVVGDEISSEAAARSKSMSDGERPATLEAKIERADGSHFFAESRFTRFPSDDDQERAGDVTAGKTVGVVRDTTERRQRERDLERQRAQLAALNDLNGVIRDITEAVIDQSTREEIESAVCKRLTDSEAYQFAWVGELSRSLDTVRIKTAAGYECLEGSTLPLDQESDTGYENLVETALRTQSTQYRHRDETDRTTEQPERDDTTFQDEGADAEDHNSDHPLQAFLAEMNDESSVVIPIVHAATVLGVLVVSTDRPDSFQGGERATIDHLGELIGHAIASIERKRALMSDEVIELQVQTEDLSATLGIPPNMEGTVTIEKTVALNDDRYVAYGVATDDAVATLETICEASPDWEQLTIHQSDDGDNTFELHLSGPPVTSAVAAQGGAVVDTRIVEGVIHLKIHLPPGANVRKIIDVVESTHPDVEMVMRRQVKRDEPSIERPILTTLTDRQRSTLEACYHAGFFEWPRASSGEEVAESLGISSPTFHQHLRAAQKKVVEALLT</sequence>
<evidence type="ECO:0000256" key="4">
    <source>
        <dbReference type="SAM" id="MobiDB-lite"/>
    </source>
</evidence>
<dbReference type="RefSeq" id="WP_008322691.1">
    <property type="nucleotide sequence ID" value="NZ_AOLK01000011.1"/>
</dbReference>
<dbReference type="SUPFAM" id="SSF55781">
    <property type="entry name" value="GAF domain-like"/>
    <property type="match status" value="2"/>
</dbReference>